<comment type="caution">
    <text evidence="5">The sequence shown here is derived from an EMBL/GenBank/DDBJ whole genome shotgun (WGS) entry which is preliminary data.</text>
</comment>
<feature type="domain" description="Leucine-binding protein" evidence="4">
    <location>
        <begin position="47"/>
        <end position="397"/>
    </location>
</feature>
<name>A0ABV7UIY3_9HYPH</name>
<reference evidence="6" key="1">
    <citation type="journal article" date="2019" name="Int. J. Syst. Evol. Microbiol.">
        <title>The Global Catalogue of Microorganisms (GCM) 10K type strain sequencing project: providing services to taxonomists for standard genome sequencing and annotation.</title>
        <authorList>
            <consortium name="The Broad Institute Genomics Platform"/>
            <consortium name="The Broad Institute Genome Sequencing Center for Infectious Disease"/>
            <person name="Wu L."/>
            <person name="Ma J."/>
        </authorList>
    </citation>
    <scope>NUCLEOTIDE SEQUENCE [LARGE SCALE GENOMIC DNA]</scope>
    <source>
        <strain evidence="6">KCTC 42282</strain>
    </source>
</reference>
<evidence type="ECO:0000259" key="4">
    <source>
        <dbReference type="Pfam" id="PF13458"/>
    </source>
</evidence>
<dbReference type="Pfam" id="PF13458">
    <property type="entry name" value="Peripla_BP_6"/>
    <property type="match status" value="1"/>
</dbReference>
<dbReference type="SUPFAM" id="SSF53822">
    <property type="entry name" value="Periplasmic binding protein-like I"/>
    <property type="match status" value="1"/>
</dbReference>
<feature type="region of interest" description="Disordered" evidence="3">
    <location>
        <begin position="1"/>
        <end position="20"/>
    </location>
</feature>
<gene>
    <name evidence="5" type="ORF">ACFONL_12995</name>
</gene>
<dbReference type="Gene3D" id="3.40.50.2300">
    <property type="match status" value="2"/>
</dbReference>
<evidence type="ECO:0000256" key="1">
    <source>
        <dbReference type="ARBA" id="ARBA00010062"/>
    </source>
</evidence>
<dbReference type="PANTHER" id="PTHR47235">
    <property type="entry name" value="BLR6548 PROTEIN"/>
    <property type="match status" value="1"/>
</dbReference>
<feature type="compositionally biased region" description="Low complexity" evidence="3">
    <location>
        <begin position="9"/>
        <end position="19"/>
    </location>
</feature>
<sequence>MKGELLNVARKGATRTGRAPGRRSIGRLALALAIAGAALPAWADGELKIGQSSVYSGPASSFSTIPRLHAAYMKMINETGGVGGKKLVFLSLDDAFTPAKAIENTRKLVEGENVALMFAHFGSSQGLAARKYMNTRKLPQLFVSSGAAAFGNYKEFPWTIGWQPTLVTEGKAIGSYIAQNLAGKKIGVLYENAEFGRDYVKGLKEALGPAATNIVRELTYESGDPTIDSQIITLKSAGAEVIVDVSTPKYTAQAIRKIHALNWQPPHFIYSASASIGAVIIPVGPEKAVGVMSATTYKDPNDPKWKDDPGLKRWVAFMEKYFPEGDRREIYNVIAYLQAETLHKTLEKCNGDFSPGNIMKQATNLDYQPDMLLPGIRVQTGPQDYYPIKKMSLTRFDGERFAPFGELVGE</sequence>
<dbReference type="CDD" id="cd06343">
    <property type="entry name" value="PBP1_ABC_ligand_binding-like"/>
    <property type="match status" value="1"/>
</dbReference>
<dbReference type="InterPro" id="IPR028081">
    <property type="entry name" value="Leu-bd"/>
</dbReference>
<dbReference type="PANTHER" id="PTHR47235:SF1">
    <property type="entry name" value="BLR6548 PROTEIN"/>
    <property type="match status" value="1"/>
</dbReference>
<keyword evidence="6" id="KW-1185">Reference proteome</keyword>
<accession>A0ABV7UIY3</accession>
<evidence type="ECO:0000256" key="3">
    <source>
        <dbReference type="SAM" id="MobiDB-lite"/>
    </source>
</evidence>
<organism evidence="5 6">
    <name type="scientific">Camelimonas fluminis</name>
    <dbReference type="NCBI Taxonomy" id="1576911"/>
    <lineage>
        <taxon>Bacteria</taxon>
        <taxon>Pseudomonadati</taxon>
        <taxon>Pseudomonadota</taxon>
        <taxon>Alphaproteobacteria</taxon>
        <taxon>Hyphomicrobiales</taxon>
        <taxon>Chelatococcaceae</taxon>
        <taxon>Camelimonas</taxon>
    </lineage>
</organism>
<comment type="similarity">
    <text evidence="1">Belongs to the leucine-binding protein family.</text>
</comment>
<evidence type="ECO:0000313" key="5">
    <source>
        <dbReference type="EMBL" id="MFC3638278.1"/>
    </source>
</evidence>
<proteinExistence type="inferred from homology"/>
<dbReference type="EMBL" id="JBHRYC010000061">
    <property type="protein sequence ID" value="MFC3638278.1"/>
    <property type="molecule type" value="Genomic_DNA"/>
</dbReference>
<dbReference type="RefSeq" id="WP_191320371.1">
    <property type="nucleotide sequence ID" value="NZ_BNCG01000017.1"/>
</dbReference>
<evidence type="ECO:0000256" key="2">
    <source>
        <dbReference type="ARBA" id="ARBA00022729"/>
    </source>
</evidence>
<protein>
    <submittedName>
        <fullName evidence="5">ABC transporter substrate-binding protein</fullName>
    </submittedName>
</protein>
<keyword evidence="2" id="KW-0732">Signal</keyword>
<dbReference type="InterPro" id="IPR028082">
    <property type="entry name" value="Peripla_BP_I"/>
</dbReference>
<dbReference type="Proteomes" id="UP001595704">
    <property type="component" value="Unassembled WGS sequence"/>
</dbReference>
<evidence type="ECO:0000313" key="6">
    <source>
        <dbReference type="Proteomes" id="UP001595704"/>
    </source>
</evidence>